<feature type="coiled-coil region" evidence="1">
    <location>
        <begin position="698"/>
        <end position="739"/>
    </location>
</feature>
<feature type="compositionally biased region" description="Basic residues" evidence="2">
    <location>
        <begin position="1097"/>
        <end position="1113"/>
    </location>
</feature>
<feature type="compositionally biased region" description="Gly residues" evidence="2">
    <location>
        <begin position="221"/>
        <end position="232"/>
    </location>
</feature>
<feature type="compositionally biased region" description="Basic and acidic residues" evidence="2">
    <location>
        <begin position="399"/>
        <end position="417"/>
    </location>
</feature>
<feature type="domain" description="NET" evidence="3">
    <location>
        <begin position="562"/>
        <end position="621"/>
    </location>
</feature>
<feature type="compositionally biased region" description="Basic and acidic residues" evidence="2">
    <location>
        <begin position="1027"/>
        <end position="1045"/>
    </location>
</feature>
<feature type="region of interest" description="Disordered" evidence="2">
    <location>
        <begin position="992"/>
        <end position="1054"/>
    </location>
</feature>
<feature type="region of interest" description="Disordered" evidence="2">
    <location>
        <begin position="445"/>
        <end position="502"/>
    </location>
</feature>
<feature type="coiled-coil region" evidence="1">
    <location>
        <begin position="122"/>
        <end position="149"/>
    </location>
</feature>
<organism evidence="4 5">
    <name type="scientific">Tothia fuscella</name>
    <dbReference type="NCBI Taxonomy" id="1048955"/>
    <lineage>
        <taxon>Eukaryota</taxon>
        <taxon>Fungi</taxon>
        <taxon>Dikarya</taxon>
        <taxon>Ascomycota</taxon>
        <taxon>Pezizomycotina</taxon>
        <taxon>Dothideomycetes</taxon>
        <taxon>Pleosporomycetidae</taxon>
        <taxon>Venturiales</taxon>
        <taxon>Cylindrosympodiaceae</taxon>
        <taxon>Tothia</taxon>
    </lineage>
</organism>
<gene>
    <name evidence="4" type="ORF">EJ08DRAFT_726535</name>
</gene>
<feature type="compositionally biased region" description="Polar residues" evidence="2">
    <location>
        <begin position="345"/>
        <end position="358"/>
    </location>
</feature>
<feature type="coiled-coil region" evidence="1">
    <location>
        <begin position="892"/>
        <end position="919"/>
    </location>
</feature>
<accession>A0A9P4NI01</accession>
<keyword evidence="1" id="KW-0175">Coiled coil</keyword>
<feature type="region of interest" description="Disordered" evidence="2">
    <location>
        <begin position="1092"/>
        <end position="1149"/>
    </location>
</feature>
<feature type="compositionally biased region" description="Polar residues" evidence="2">
    <location>
        <begin position="445"/>
        <end position="455"/>
    </location>
</feature>
<protein>
    <recommendedName>
        <fullName evidence="3">NET domain-containing protein</fullName>
    </recommendedName>
</protein>
<sequence length="1174" mass="128631">MGAHKPNKSANKDSISKPPTSHKGQESSQPHGLLTTAAHITANAPGSASRVFTTSISLGNHGDETMGSDPPLQQRRMGHLVSSLLMPLPEFMLLAKSKPSTEKDKRPDHSPRYPILKMAGLVKTLQEDIMGLRAEVRNVATRLDRLEDSDRKIHVDVFRRLQSLEMSVTGLKGEVVESKGRIIALEEIVQLQEKGIDMLESQKSVRVACSPVAVEDDEIGGSSGKASQGGEGGAREKGNAASSQNGKDESVPFAVQSTHNQHTAQNTPAPLQSANKWSRLLSDRVQETGAIKTNQAVSHSYQSVLLPASAPQPYNPAPCREIIDLGSSSESESDTESTKSIVEPQVTTGPSQHGSTAGQSIAAMAGARQNTASLFSQPKGIGGAGVSRNSMDVTPLDQSARKSNDFDKVPTRGDSKVTKPLSLGRVPDVIQEISNVQSRVKAVTASNNSYHPHTQRGTDVRQPNEKLSARPTGVHRATSPPDSSQPTVALPISLDTDTRAGKRKESDILVSNMDQQHNTNLKRNKVAGLVEPSTVAELKVITAKSSASQQAMEFLRQSQLTKQKDAIAENWDNLNDIQMREAMEILRSGLPAFHNVRGVEVNLDINVVPDKVVQRLYDFLCMESIVGVEDRLGKGIVENGDRRSENDSESKDGEEACYLSRFALRAHNQNSEFIFYFVFAHQLANARIGNMAEIHRVVKALITGVDSLKKRVEHAEREIRSLESKVRGHEDTIKTLQTRLMRRDVLISAGKEDPTTDESGNRTAKDNRSLGWKSASAHNQLLAQDNTSNQRFMIPKTSFICPITTTTKSDKNCDTNTSSFPGNITKKKAEVIDLGSSSNSDSSSESEDVDGMVITKTQKAEKKKQLALDIATPGLLIAKAADSNNLSKTAADQLKESRIKELQQKLVNEEKAKKARTANVKRTLAKNHAEAAEYRIACGVPRTRSRLFEVPASWTASGTATKRKWSAPTAEVSGKDFDEDEEINILAKKRTMDARSPTRGVDVSSGSTMEKQQESKDIVAEEDWSNSEDREKDLAGAKKQQERPVLKITSRTTKATDSDEELLVRLGRSDNLLDKNISKPNIEKPDLLSTKTSTGIRRGRGRPKNPRFGAKYRNRGEKFQTYWATPEKEEQNDMSGKRRRMSESPDLSLELSRAADLLSSEEALNARGMGLDWP</sequence>
<feature type="compositionally biased region" description="Basic and acidic residues" evidence="2">
    <location>
        <begin position="456"/>
        <end position="468"/>
    </location>
</feature>
<proteinExistence type="predicted"/>
<dbReference type="Proteomes" id="UP000800235">
    <property type="component" value="Unassembled WGS sequence"/>
</dbReference>
<dbReference type="Pfam" id="PF17035">
    <property type="entry name" value="BET"/>
    <property type="match status" value="1"/>
</dbReference>
<feature type="region of interest" description="Disordered" evidence="2">
    <location>
        <begin position="375"/>
        <end position="420"/>
    </location>
</feature>
<feature type="region of interest" description="Disordered" evidence="2">
    <location>
        <begin position="1"/>
        <end position="30"/>
    </location>
</feature>
<comment type="caution">
    <text evidence="4">The sequence shown here is derived from an EMBL/GenBank/DDBJ whole genome shotgun (WGS) entry which is preliminary data.</text>
</comment>
<feature type="compositionally biased region" description="Basic and acidic residues" evidence="2">
    <location>
        <begin position="747"/>
        <end position="768"/>
    </location>
</feature>
<feature type="region of interest" description="Disordered" evidence="2">
    <location>
        <begin position="747"/>
        <end position="771"/>
    </location>
</feature>
<reference evidence="4" key="1">
    <citation type="journal article" date="2020" name="Stud. Mycol.">
        <title>101 Dothideomycetes genomes: a test case for predicting lifestyles and emergence of pathogens.</title>
        <authorList>
            <person name="Haridas S."/>
            <person name="Albert R."/>
            <person name="Binder M."/>
            <person name="Bloem J."/>
            <person name="Labutti K."/>
            <person name="Salamov A."/>
            <person name="Andreopoulos B."/>
            <person name="Baker S."/>
            <person name="Barry K."/>
            <person name="Bills G."/>
            <person name="Bluhm B."/>
            <person name="Cannon C."/>
            <person name="Castanera R."/>
            <person name="Culley D."/>
            <person name="Daum C."/>
            <person name="Ezra D."/>
            <person name="Gonzalez J."/>
            <person name="Henrissat B."/>
            <person name="Kuo A."/>
            <person name="Liang C."/>
            <person name="Lipzen A."/>
            <person name="Lutzoni F."/>
            <person name="Magnuson J."/>
            <person name="Mondo S."/>
            <person name="Nolan M."/>
            <person name="Ohm R."/>
            <person name="Pangilinan J."/>
            <person name="Park H.-J."/>
            <person name="Ramirez L."/>
            <person name="Alfaro M."/>
            <person name="Sun H."/>
            <person name="Tritt A."/>
            <person name="Yoshinaga Y."/>
            <person name="Zwiers L.-H."/>
            <person name="Turgeon B."/>
            <person name="Goodwin S."/>
            <person name="Spatafora J."/>
            <person name="Crous P."/>
            <person name="Grigoriev I."/>
        </authorList>
    </citation>
    <scope>NUCLEOTIDE SEQUENCE</scope>
    <source>
        <strain evidence="4">CBS 130266</strain>
    </source>
</reference>
<evidence type="ECO:0000259" key="3">
    <source>
        <dbReference type="Pfam" id="PF17035"/>
    </source>
</evidence>
<keyword evidence="5" id="KW-1185">Reference proteome</keyword>
<feature type="region of interest" description="Disordered" evidence="2">
    <location>
        <begin position="216"/>
        <end position="249"/>
    </location>
</feature>
<evidence type="ECO:0000256" key="2">
    <source>
        <dbReference type="SAM" id="MobiDB-lite"/>
    </source>
</evidence>
<dbReference type="EMBL" id="MU007096">
    <property type="protein sequence ID" value="KAF2421810.1"/>
    <property type="molecule type" value="Genomic_DNA"/>
</dbReference>
<dbReference type="AlphaFoldDB" id="A0A9P4NI01"/>
<evidence type="ECO:0000256" key="1">
    <source>
        <dbReference type="SAM" id="Coils"/>
    </source>
</evidence>
<evidence type="ECO:0000313" key="4">
    <source>
        <dbReference type="EMBL" id="KAF2421810.1"/>
    </source>
</evidence>
<feature type="region of interest" description="Disordered" evidence="2">
    <location>
        <begin position="327"/>
        <end position="358"/>
    </location>
</feature>
<evidence type="ECO:0000313" key="5">
    <source>
        <dbReference type="Proteomes" id="UP000800235"/>
    </source>
</evidence>
<name>A0A9P4NI01_9PEZI</name>
<dbReference type="InterPro" id="IPR027353">
    <property type="entry name" value="NET_dom"/>
</dbReference>